<dbReference type="OrthoDB" id="9802632at2"/>
<organism evidence="2 3">
    <name type="scientific">Candidatus Planktophila vernalis</name>
    <dbReference type="NCBI Taxonomy" id="1884907"/>
    <lineage>
        <taxon>Bacteria</taxon>
        <taxon>Bacillati</taxon>
        <taxon>Actinomycetota</taxon>
        <taxon>Actinomycetes</taxon>
        <taxon>Candidatus Nanopelagicales</taxon>
        <taxon>Candidatus Nanopelagicaceae</taxon>
        <taxon>Candidatus Planktophila</taxon>
    </lineage>
</organism>
<dbReference type="AlphaFoldDB" id="A0A249KUQ6"/>
<dbReference type="InterPro" id="IPR029044">
    <property type="entry name" value="Nucleotide-diphossugar_trans"/>
</dbReference>
<protein>
    <submittedName>
        <fullName evidence="2">Glycosyltransferase</fullName>
    </submittedName>
</protein>
<keyword evidence="3" id="KW-1185">Reference proteome</keyword>
<dbReference type="Gene3D" id="3.90.550.10">
    <property type="entry name" value="Spore Coat Polysaccharide Biosynthesis Protein SpsA, Chain A"/>
    <property type="match status" value="1"/>
</dbReference>
<dbReference type="RefSeq" id="WP_095686331.1">
    <property type="nucleotide sequence ID" value="NZ_CP016776.1"/>
</dbReference>
<dbReference type="PANTHER" id="PTHR43630:SF2">
    <property type="entry name" value="GLYCOSYLTRANSFERASE"/>
    <property type="match status" value="1"/>
</dbReference>
<keyword evidence="2" id="KW-0808">Transferase</keyword>
<dbReference type="InterPro" id="IPR001173">
    <property type="entry name" value="Glyco_trans_2-like"/>
</dbReference>
<feature type="domain" description="Glycosyltransferase 2-like" evidence="1">
    <location>
        <begin position="5"/>
        <end position="129"/>
    </location>
</feature>
<proteinExistence type="predicted"/>
<sequence length="274" mass="31345">MLPVSVQIVTFNEEDNIVDCINSILANSPREILVIDKGSTDRTVELARGLGAKVFVFPNTSKGFRHRMGYLNTSLDYIAVVDADDRIPEGWLELMLSSLQNGNYSSLGSGLRVYNRTNWITKGWNDYFQESLRPKKSTNMVGRPAIHRAEDLQALPENIQHIHCDTEGSKVFTDRGLKQGISKVISYRIVPDTMSRNILKWTNYGVGYIEFIEKFPARRLPIYFHVLVRIPIIRSLRPLLKGHFSSAYFNFQMTRHILLGMRQRSNKPDKSPLS</sequence>
<accession>A0A249KUQ6</accession>
<dbReference type="GO" id="GO:0016740">
    <property type="term" value="F:transferase activity"/>
    <property type="evidence" value="ECO:0007669"/>
    <property type="project" value="UniProtKB-KW"/>
</dbReference>
<reference evidence="2 3" key="1">
    <citation type="submission" date="2016-07" db="EMBL/GenBank/DDBJ databases">
        <title>High microdiversification within the ubiquitous acI lineage of Actinobacteria.</title>
        <authorList>
            <person name="Neuenschwander S.M."/>
            <person name="Salcher M."/>
            <person name="Ghai R."/>
            <person name="Pernthaler J."/>
        </authorList>
    </citation>
    <scope>NUCLEOTIDE SEQUENCE [LARGE SCALE GENOMIC DNA]</scope>
    <source>
        <strain evidence="2">MMS-IIA-15</strain>
    </source>
</reference>
<dbReference type="Proteomes" id="UP000217186">
    <property type="component" value="Chromosome"/>
</dbReference>
<gene>
    <name evidence="2" type="ORF">A7sIIA15_06530</name>
</gene>
<dbReference type="KEGG" id="pvn:A7sIIA15_06530"/>
<dbReference type="SUPFAM" id="SSF53448">
    <property type="entry name" value="Nucleotide-diphospho-sugar transferases"/>
    <property type="match status" value="1"/>
</dbReference>
<dbReference type="Pfam" id="PF00535">
    <property type="entry name" value="Glycos_transf_2"/>
    <property type="match status" value="1"/>
</dbReference>
<evidence type="ECO:0000313" key="2">
    <source>
        <dbReference type="EMBL" id="ASY20484.1"/>
    </source>
</evidence>
<dbReference type="PANTHER" id="PTHR43630">
    <property type="entry name" value="POLY-BETA-1,6-N-ACETYL-D-GLUCOSAMINE SYNTHASE"/>
    <property type="match status" value="1"/>
</dbReference>
<evidence type="ECO:0000313" key="3">
    <source>
        <dbReference type="Proteomes" id="UP000217186"/>
    </source>
</evidence>
<evidence type="ECO:0000259" key="1">
    <source>
        <dbReference type="Pfam" id="PF00535"/>
    </source>
</evidence>
<dbReference type="EMBL" id="CP016776">
    <property type="protein sequence ID" value="ASY20484.1"/>
    <property type="molecule type" value="Genomic_DNA"/>
</dbReference>
<name>A0A249KUQ6_9ACTN</name>